<accession>A0A830H617</accession>
<dbReference type="SUPFAM" id="SSF116846">
    <property type="entry name" value="MIT domain"/>
    <property type="match status" value="1"/>
</dbReference>
<proteinExistence type="predicted"/>
<keyword evidence="2" id="KW-1185">Reference proteome</keyword>
<evidence type="ECO:0000313" key="2">
    <source>
        <dbReference type="Proteomes" id="UP000660262"/>
    </source>
</evidence>
<gene>
    <name evidence="1" type="ORF">PPROV_000141200</name>
</gene>
<dbReference type="Proteomes" id="UP000660262">
    <property type="component" value="Unassembled WGS sequence"/>
</dbReference>
<dbReference type="InterPro" id="IPR036181">
    <property type="entry name" value="MIT_dom_sf"/>
</dbReference>
<dbReference type="EMBL" id="BNJQ01000003">
    <property type="protein sequence ID" value="GHP02656.1"/>
    <property type="molecule type" value="Genomic_DNA"/>
</dbReference>
<dbReference type="AlphaFoldDB" id="A0A830H617"/>
<protein>
    <submittedName>
        <fullName evidence="1">Uncharacterized protein</fullName>
    </submittedName>
</protein>
<name>A0A830H617_9CHLO</name>
<evidence type="ECO:0000313" key="1">
    <source>
        <dbReference type="EMBL" id="GHP02656.1"/>
    </source>
</evidence>
<organism evidence="1 2">
    <name type="scientific">Pycnococcus provasolii</name>
    <dbReference type="NCBI Taxonomy" id="41880"/>
    <lineage>
        <taxon>Eukaryota</taxon>
        <taxon>Viridiplantae</taxon>
        <taxon>Chlorophyta</taxon>
        <taxon>Pseudoscourfieldiophyceae</taxon>
        <taxon>Pseudoscourfieldiales</taxon>
        <taxon>Pycnococcaceae</taxon>
        <taxon>Pycnococcus</taxon>
    </lineage>
</organism>
<dbReference type="Gene3D" id="1.20.58.80">
    <property type="entry name" value="Phosphotransferase system, lactose/cellobiose-type IIA subunit"/>
    <property type="match status" value="1"/>
</dbReference>
<reference evidence="1" key="1">
    <citation type="submission" date="2020-10" db="EMBL/GenBank/DDBJ databases">
        <title>Unveiling of a novel bifunctional photoreceptor, Dualchrome1, isolated from a cosmopolitan green alga.</title>
        <authorList>
            <person name="Suzuki S."/>
            <person name="Kawachi M."/>
        </authorList>
    </citation>
    <scope>NUCLEOTIDE SEQUENCE</scope>
    <source>
        <strain evidence="1">NIES 2893</strain>
    </source>
</reference>
<sequence length="271" mass="26982">MDLLARAALTATASSGGGAHGQPDDDDDDVDVPAVFVPDTVMVLEANECLWMYTAASGRIKVKAQNEISAAQVVRTLGSMNNMMEQAKAGLQNAKTAILGDDSNIKKAHRLASDAVKADGEQKAAEAAKLYEAAAAAIDAALKNSEFPAQEAPQAAQTAQYYRHRAGELKGFVNATVQAAQVPQPGPPAGSTSAADAARAAAGAAAIGAFAGLAFPVIGGLTVAAAGAAAGAVVATRNDTTGQVARAMGGAAASGLSGLGNAIAGATNQRR</sequence>
<comment type="caution">
    <text evidence="1">The sequence shown here is derived from an EMBL/GenBank/DDBJ whole genome shotgun (WGS) entry which is preliminary data.</text>
</comment>